<feature type="region of interest" description="Disordered" evidence="1">
    <location>
        <begin position="1"/>
        <end position="73"/>
    </location>
</feature>
<dbReference type="AlphaFoldDB" id="A0A927GP76"/>
<reference evidence="2" key="1">
    <citation type="journal article" date="2020" name="PLoS ONE">
        <title>Isolation and characterization of Streptomyces bacteriophages and Streptomyces strains encoding biosynthetic arsenals: Streptomyces strains and phages for antibiotic discovery.</title>
        <authorList>
            <person name="Montano E.T."/>
            <person name="Nideffer J.F."/>
            <person name="Brumage L."/>
            <person name="Erb M."/>
            <person name="Derman A.I."/>
            <person name="Davis J.P."/>
            <person name="Estrada E."/>
            <person name="Fu S."/>
            <person name="Le D."/>
            <person name="Vuppala A."/>
            <person name="Tran C."/>
            <person name="Luterstein E."/>
            <person name="Lakkaraju S."/>
            <person name="Panchagnula S."/>
            <person name="Ren C."/>
            <person name="Doan J."/>
            <person name="Tran S."/>
            <person name="Soriano J."/>
            <person name="Fujita Y."/>
            <person name="Gutala P."/>
            <person name="Fujii Q."/>
            <person name="Lee M."/>
            <person name="Bui A."/>
            <person name="Villarreal C."/>
            <person name="Shing S.R."/>
            <person name="Kim S."/>
            <person name="Freeman D."/>
            <person name="Racha V."/>
            <person name="Ho A."/>
            <person name="Kumar P."/>
            <person name="Falah K."/>
            <person name="Dawson T."/>
            <person name="Enustun E."/>
            <person name="Prichard A."/>
            <person name="Gomez A."/>
            <person name="Khanna K."/>
            <person name="Trigg S."/>
            <person name="Fernandez L."/>
            <person name="Pogliano K."/>
            <person name="Pogliano J."/>
        </authorList>
    </citation>
    <scope>NUCLEOTIDE SEQUENCE</scope>
    <source>
        <strain evidence="2">QF2</strain>
    </source>
</reference>
<accession>A0A927GP76</accession>
<sequence>MEAELDPGMAPIPADPYDERHQQSQRAGHPRREGATPADDRTGEEHQQVEQSGAGGEDQHQGAYADGFLRTGR</sequence>
<organism evidence="2">
    <name type="scientific">Streptomyces globisporus</name>
    <dbReference type="NCBI Taxonomy" id="1908"/>
    <lineage>
        <taxon>Bacteria</taxon>
        <taxon>Bacillati</taxon>
        <taxon>Actinomycetota</taxon>
        <taxon>Actinomycetes</taxon>
        <taxon>Kitasatosporales</taxon>
        <taxon>Streptomycetaceae</taxon>
        <taxon>Streptomyces</taxon>
    </lineage>
</organism>
<evidence type="ECO:0000313" key="2">
    <source>
        <dbReference type="EMBL" id="MBD2830356.1"/>
    </source>
</evidence>
<dbReference type="EMBL" id="JACWUS010000015">
    <property type="protein sequence ID" value="MBD2830356.1"/>
    <property type="molecule type" value="Genomic_DNA"/>
</dbReference>
<comment type="caution">
    <text evidence="2">The sequence shown here is derived from an EMBL/GenBank/DDBJ whole genome shotgun (WGS) entry which is preliminary data.</text>
</comment>
<feature type="compositionally biased region" description="Basic and acidic residues" evidence="1">
    <location>
        <begin position="30"/>
        <end position="48"/>
    </location>
</feature>
<name>A0A927GP76_STRGL</name>
<protein>
    <submittedName>
        <fullName evidence="2">Uncharacterized protein</fullName>
    </submittedName>
</protein>
<evidence type="ECO:0000256" key="1">
    <source>
        <dbReference type="SAM" id="MobiDB-lite"/>
    </source>
</evidence>
<proteinExistence type="predicted"/>
<gene>
    <name evidence="2" type="ORF">ID875_26885</name>
</gene>